<dbReference type="Proteomes" id="UP000724584">
    <property type="component" value="Unassembled WGS sequence"/>
</dbReference>
<name>A0ACB7PJK0_9PEZI</name>
<reference evidence="1 2" key="1">
    <citation type="journal article" date="2021" name="Nat. Commun.">
        <title>Genetic determinants of endophytism in the Arabidopsis root mycobiome.</title>
        <authorList>
            <person name="Mesny F."/>
            <person name="Miyauchi S."/>
            <person name="Thiergart T."/>
            <person name="Pickel B."/>
            <person name="Atanasova L."/>
            <person name="Karlsson M."/>
            <person name="Huettel B."/>
            <person name="Barry K.W."/>
            <person name="Haridas S."/>
            <person name="Chen C."/>
            <person name="Bauer D."/>
            <person name="Andreopoulos W."/>
            <person name="Pangilinan J."/>
            <person name="LaButti K."/>
            <person name="Riley R."/>
            <person name="Lipzen A."/>
            <person name="Clum A."/>
            <person name="Drula E."/>
            <person name="Henrissat B."/>
            <person name="Kohler A."/>
            <person name="Grigoriev I.V."/>
            <person name="Martin F.M."/>
            <person name="Hacquard S."/>
        </authorList>
    </citation>
    <scope>NUCLEOTIDE SEQUENCE [LARGE SCALE GENOMIC DNA]</scope>
    <source>
        <strain evidence="1 2">MPI-SDFR-AT-0079</strain>
    </source>
</reference>
<protein>
    <submittedName>
        <fullName evidence="1">Uncharacterized protein</fullName>
    </submittedName>
</protein>
<organism evidence="1 2">
    <name type="scientific">Chaetomium tenue</name>
    <dbReference type="NCBI Taxonomy" id="1854479"/>
    <lineage>
        <taxon>Eukaryota</taxon>
        <taxon>Fungi</taxon>
        <taxon>Dikarya</taxon>
        <taxon>Ascomycota</taxon>
        <taxon>Pezizomycotina</taxon>
        <taxon>Sordariomycetes</taxon>
        <taxon>Sordariomycetidae</taxon>
        <taxon>Sordariales</taxon>
        <taxon>Chaetomiaceae</taxon>
        <taxon>Chaetomium</taxon>
    </lineage>
</organism>
<evidence type="ECO:0000313" key="2">
    <source>
        <dbReference type="Proteomes" id="UP000724584"/>
    </source>
</evidence>
<gene>
    <name evidence="1" type="ORF">F5144DRAFT_125934</name>
</gene>
<evidence type="ECO:0000313" key="1">
    <source>
        <dbReference type="EMBL" id="KAH6641238.1"/>
    </source>
</evidence>
<dbReference type="EMBL" id="JAGIZQ010000002">
    <property type="protein sequence ID" value="KAH6641238.1"/>
    <property type="molecule type" value="Genomic_DNA"/>
</dbReference>
<sequence length="163" mass="17611">MSSGDALDPANKPGLTVETTTTTLKHKPSQETLQPFPTLEEKDSAYPRPSDLSTPATARANPFDTDIEAMHVITQDSSRKSAECTKGGTDCHAWPGQDHWKKKAKAARKNKHSCNCLASMSKRNRITVKILIIILIVGIAVAVGFGVSKPLGAGIWRSETQNS</sequence>
<comment type="caution">
    <text evidence="1">The sequence shown here is derived from an EMBL/GenBank/DDBJ whole genome shotgun (WGS) entry which is preliminary data.</text>
</comment>
<keyword evidence="2" id="KW-1185">Reference proteome</keyword>
<accession>A0ACB7PJK0</accession>
<proteinExistence type="predicted"/>